<protein>
    <submittedName>
        <fullName evidence="1">Uncharacterized protein</fullName>
    </submittedName>
</protein>
<name>A0A9W7F5B7_9STRA</name>
<comment type="caution">
    <text evidence="1">The sequence shown here is derived from an EMBL/GenBank/DDBJ whole genome shotgun (WGS) entry which is preliminary data.</text>
</comment>
<dbReference type="Proteomes" id="UP001165122">
    <property type="component" value="Unassembled WGS sequence"/>
</dbReference>
<sequence length="269" mass="30355">MLDRYLVSHPSINDYDEARTTVASILAYTKTNDSSDRVKNPSHAFNQFLSKQQENSTITRNESSTDFLASPEATSFVNTYNTDLDTENKKILQMENVVHSYSDNEDVMITSALGLLAGMKMKGAIPFKNFSTTFSTTQHLKGFYNTKEGDIYGASAFTIRGNHSHVAARVANYHYRCMNPASGITKEMMLEEEVYLEHSNIDSSIYHQAFQCPSPLTDQEVICNIVWKRLSEKSIVVTYHPLTSHRMVEDKDGKSVIRGFFHASFTSLS</sequence>
<gene>
    <name evidence="1" type="ORF">TrLO_g8132</name>
</gene>
<proteinExistence type="predicted"/>
<evidence type="ECO:0000313" key="2">
    <source>
        <dbReference type="Proteomes" id="UP001165122"/>
    </source>
</evidence>
<dbReference type="EMBL" id="BRXW01000038">
    <property type="protein sequence ID" value="GMI01928.1"/>
    <property type="molecule type" value="Genomic_DNA"/>
</dbReference>
<dbReference type="AlphaFoldDB" id="A0A9W7F5B7"/>
<keyword evidence="2" id="KW-1185">Reference proteome</keyword>
<evidence type="ECO:0000313" key="1">
    <source>
        <dbReference type="EMBL" id="GMI01928.1"/>
    </source>
</evidence>
<accession>A0A9W7F5B7</accession>
<reference evidence="2" key="1">
    <citation type="journal article" date="2023" name="Commun. Biol.">
        <title>Genome analysis of Parmales, the sister group of diatoms, reveals the evolutionary specialization of diatoms from phago-mixotrophs to photoautotrophs.</title>
        <authorList>
            <person name="Ban H."/>
            <person name="Sato S."/>
            <person name="Yoshikawa S."/>
            <person name="Yamada K."/>
            <person name="Nakamura Y."/>
            <person name="Ichinomiya M."/>
            <person name="Sato N."/>
            <person name="Blanc-Mathieu R."/>
            <person name="Endo H."/>
            <person name="Kuwata A."/>
            <person name="Ogata H."/>
        </authorList>
    </citation>
    <scope>NUCLEOTIDE SEQUENCE [LARGE SCALE GENOMIC DNA]</scope>
    <source>
        <strain evidence="2">NIES 3700</strain>
    </source>
</reference>
<organism evidence="1 2">
    <name type="scientific">Triparma laevis f. longispina</name>
    <dbReference type="NCBI Taxonomy" id="1714387"/>
    <lineage>
        <taxon>Eukaryota</taxon>
        <taxon>Sar</taxon>
        <taxon>Stramenopiles</taxon>
        <taxon>Ochrophyta</taxon>
        <taxon>Bolidophyceae</taxon>
        <taxon>Parmales</taxon>
        <taxon>Triparmaceae</taxon>
        <taxon>Triparma</taxon>
    </lineage>
</organism>